<feature type="region of interest" description="Disordered" evidence="8">
    <location>
        <begin position="89"/>
        <end position="123"/>
    </location>
</feature>
<name>A0AAD9FV15_PAPLA</name>
<evidence type="ECO:0000256" key="4">
    <source>
        <dbReference type="ARBA" id="ARBA00019709"/>
    </source>
</evidence>
<keyword evidence="6" id="KW-0863">Zinc-finger</keyword>
<dbReference type="Proteomes" id="UP001182556">
    <property type="component" value="Unassembled WGS sequence"/>
</dbReference>
<dbReference type="GO" id="GO:0031965">
    <property type="term" value="C:nuclear membrane"/>
    <property type="evidence" value="ECO:0007669"/>
    <property type="project" value="UniProtKB-SubCell"/>
</dbReference>
<dbReference type="InterPro" id="IPR016563">
    <property type="entry name" value="Npl4"/>
</dbReference>
<dbReference type="PROSITE" id="PS50249">
    <property type="entry name" value="MPN"/>
    <property type="match status" value="1"/>
</dbReference>
<evidence type="ECO:0000256" key="8">
    <source>
        <dbReference type="SAM" id="MobiDB-lite"/>
    </source>
</evidence>
<dbReference type="Pfam" id="PF05021">
    <property type="entry name" value="NPL4"/>
    <property type="match status" value="1"/>
</dbReference>
<dbReference type="Pfam" id="PF05020">
    <property type="entry name" value="zf-NPL4"/>
    <property type="match status" value="1"/>
</dbReference>
<feature type="compositionally biased region" description="Polar residues" evidence="8">
    <location>
        <begin position="92"/>
        <end position="105"/>
    </location>
</feature>
<evidence type="ECO:0000259" key="9">
    <source>
        <dbReference type="PROSITE" id="PS50249"/>
    </source>
</evidence>
<proteinExistence type="inferred from homology"/>
<comment type="caution">
    <text evidence="10">The sequence shown here is derived from an EMBL/GenBank/DDBJ whole genome shotgun (WGS) entry which is preliminary data.</text>
</comment>
<gene>
    <name evidence="10" type="ORF">DB88DRAFT_482861</name>
</gene>
<dbReference type="EMBL" id="JAODAN010000002">
    <property type="protein sequence ID" value="KAK1926747.1"/>
    <property type="molecule type" value="Genomic_DNA"/>
</dbReference>
<feature type="region of interest" description="Disordered" evidence="8">
    <location>
        <begin position="613"/>
        <end position="657"/>
    </location>
</feature>
<dbReference type="GO" id="GO:0043130">
    <property type="term" value="F:ubiquitin binding"/>
    <property type="evidence" value="ECO:0007669"/>
    <property type="project" value="TreeGrafter"/>
</dbReference>
<accession>A0AAD9FV15</accession>
<dbReference type="PANTHER" id="PTHR12710:SF0">
    <property type="entry name" value="NUCLEAR PROTEIN LOCALIZATION PROTEIN 4 HOMOLOG"/>
    <property type="match status" value="1"/>
</dbReference>
<organism evidence="10 11">
    <name type="scientific">Papiliotrema laurentii</name>
    <name type="common">Cryptococcus laurentii</name>
    <dbReference type="NCBI Taxonomy" id="5418"/>
    <lineage>
        <taxon>Eukaryota</taxon>
        <taxon>Fungi</taxon>
        <taxon>Dikarya</taxon>
        <taxon>Basidiomycota</taxon>
        <taxon>Agaricomycotina</taxon>
        <taxon>Tremellomycetes</taxon>
        <taxon>Tremellales</taxon>
        <taxon>Rhynchogastremaceae</taxon>
        <taxon>Papiliotrema</taxon>
    </lineage>
</organism>
<keyword evidence="5" id="KW-0479">Metal-binding</keyword>
<comment type="subcellular location">
    <subcellularLocation>
        <location evidence="2">Cytoplasm</location>
        <location evidence="2">Perinuclear region</location>
    </subcellularLocation>
    <subcellularLocation>
        <location evidence="1">Nucleus membrane</location>
        <topology evidence="1">Peripheral membrane protein</topology>
        <orientation evidence="1">Cytoplasmic side</orientation>
    </subcellularLocation>
</comment>
<evidence type="ECO:0000256" key="1">
    <source>
        <dbReference type="ARBA" id="ARBA00004335"/>
    </source>
</evidence>
<dbReference type="InterPro" id="IPR037518">
    <property type="entry name" value="MPN"/>
</dbReference>
<dbReference type="PANTHER" id="PTHR12710">
    <property type="entry name" value="NUCLEAR PROTEIN LOCALIZATION 4"/>
    <property type="match status" value="1"/>
</dbReference>
<sequence length="687" mass="74169">MLLRIRSPAGTARLTVQPTTSGEEFTKMMLDNLAGSGEIPDETSIRLSNQPGSSGEQLPLSALAGRTIADMGFNHGDLLFLSYKAQEADPNSHPTLQASSSTAQPAQPDPSHPHTHTDPPLPNVALLKDLSKVQEPEVDIYWRGQSGKIERKRDPAFCRHGEKAMCDYCMPLEPYDAKFQAENQIKHLSYHAYLRKLLAGRSAASSSAQDLPPLNPLSLSVLTPCPTGSHAPFPAGICSSCQPSALTLTSQTFRMVDHVEFASPSIIDGILGAWRRTGTQRLGFLIGRYDKYEKVPMGVKAVVEAIWEPKQEGEVDGLTVETPWEDEERVKEIASWCDKGLGVVGMIYTDLTPSEEDITKALYKRHAQSFTASSLEMLLSAAYQLSHPLPTRASPTGHFSSRFVTCCLTGTEEGGIDVIAWQATEQAEAMVKAGIVEASVDPGVVRVRSPGEGEYIPEVFYSFKNEYGLQVKMPAKPTFPVEYLFVNITHGFPVEPNPLFLSNSFPIENRPGLHDQSIEVVVRQLSKLVSSPSIEISDTATWPLQVKMEVARWLSDWHLVAFLCMQGLFSLDEQKLLCRAATVHAHPDDPEALEHLFASGGWQTLLQIVESSAAGSGTNAPGGAGNETPSAAFEGMGIDSPHGQTDASAAGGGGGGDSGGERICPHCTYINEPGSSDCEVCGLPLSG</sequence>
<keyword evidence="7" id="KW-0862">Zinc</keyword>
<dbReference type="Gene3D" id="3.10.20.90">
    <property type="entry name" value="Phosphatidylinositol 3-kinase Catalytic Subunit, Chain A, domain 1"/>
    <property type="match status" value="1"/>
</dbReference>
<evidence type="ECO:0000256" key="7">
    <source>
        <dbReference type="ARBA" id="ARBA00022833"/>
    </source>
</evidence>
<dbReference type="InterPro" id="IPR007716">
    <property type="entry name" value="NPL4_Zn-bd_put"/>
</dbReference>
<dbReference type="GO" id="GO:0006511">
    <property type="term" value="P:ubiquitin-dependent protein catabolic process"/>
    <property type="evidence" value="ECO:0007669"/>
    <property type="project" value="InterPro"/>
</dbReference>
<feature type="domain" description="MPN" evidence="9">
    <location>
        <begin position="259"/>
        <end position="399"/>
    </location>
</feature>
<dbReference type="CDD" id="cd08061">
    <property type="entry name" value="MPN_NPL4"/>
    <property type="match status" value="1"/>
</dbReference>
<evidence type="ECO:0000313" key="11">
    <source>
        <dbReference type="Proteomes" id="UP001182556"/>
    </source>
</evidence>
<dbReference type="SMART" id="SM00547">
    <property type="entry name" value="ZnF_RBZ"/>
    <property type="match status" value="1"/>
</dbReference>
<reference evidence="10" key="1">
    <citation type="submission" date="2023-02" db="EMBL/GenBank/DDBJ databases">
        <title>Identification and recombinant expression of a fungal hydrolase from Papiliotrema laurentii that hydrolyzes apple cutin and clears colloidal polyester polyurethane.</title>
        <authorList>
            <consortium name="DOE Joint Genome Institute"/>
            <person name="Roman V.A."/>
            <person name="Bojanowski C."/>
            <person name="Crable B.R."/>
            <person name="Wagner D.N."/>
            <person name="Hung C.S."/>
            <person name="Nadeau L.J."/>
            <person name="Schratz L."/>
            <person name="Haridas S."/>
            <person name="Pangilinan J."/>
            <person name="Lipzen A."/>
            <person name="Na H."/>
            <person name="Yan M."/>
            <person name="Ng V."/>
            <person name="Grigoriev I.V."/>
            <person name="Spatafora J.W."/>
            <person name="Barlow D."/>
            <person name="Biffinger J."/>
            <person name="Kelley-Loughnane N."/>
            <person name="Varaljay V.A."/>
            <person name="Crookes-Goodson W.J."/>
        </authorList>
    </citation>
    <scope>NUCLEOTIDE SEQUENCE</scope>
    <source>
        <strain evidence="10">5307AH</strain>
    </source>
</reference>
<dbReference type="GO" id="GO:0048471">
    <property type="term" value="C:perinuclear region of cytoplasm"/>
    <property type="evidence" value="ECO:0007669"/>
    <property type="project" value="UniProtKB-SubCell"/>
</dbReference>
<evidence type="ECO:0000256" key="3">
    <source>
        <dbReference type="ARBA" id="ARBA00011025"/>
    </source>
</evidence>
<dbReference type="AlphaFoldDB" id="A0AAD9FV15"/>
<protein>
    <recommendedName>
        <fullName evidence="4">Nuclear protein localization protein 4</fullName>
    </recommendedName>
</protein>
<dbReference type="InterPro" id="IPR001876">
    <property type="entry name" value="Znf_RanBP2"/>
</dbReference>
<keyword evidence="11" id="KW-1185">Reference proteome</keyword>
<dbReference type="GO" id="GO:0008270">
    <property type="term" value="F:zinc ion binding"/>
    <property type="evidence" value="ECO:0007669"/>
    <property type="project" value="UniProtKB-KW"/>
</dbReference>
<evidence type="ECO:0000256" key="5">
    <source>
        <dbReference type="ARBA" id="ARBA00022723"/>
    </source>
</evidence>
<evidence type="ECO:0000256" key="6">
    <source>
        <dbReference type="ARBA" id="ARBA00022771"/>
    </source>
</evidence>
<dbReference type="PIRSF" id="PIRSF010052">
    <property type="entry name" value="Polyub_prc_Npl4"/>
    <property type="match status" value="1"/>
</dbReference>
<evidence type="ECO:0000256" key="2">
    <source>
        <dbReference type="ARBA" id="ARBA00004556"/>
    </source>
</evidence>
<dbReference type="GO" id="GO:0031625">
    <property type="term" value="F:ubiquitin protein ligase binding"/>
    <property type="evidence" value="ECO:0007669"/>
    <property type="project" value="TreeGrafter"/>
</dbReference>
<dbReference type="InterPro" id="IPR007717">
    <property type="entry name" value="NPL4_C"/>
</dbReference>
<evidence type="ECO:0000313" key="10">
    <source>
        <dbReference type="EMBL" id="KAK1926747.1"/>
    </source>
</evidence>
<comment type="similarity">
    <text evidence="3">Belongs to the NPL4 family.</text>
</comment>